<evidence type="ECO:0000313" key="3">
    <source>
        <dbReference type="Proteomes" id="UP000054018"/>
    </source>
</evidence>
<feature type="compositionally biased region" description="Polar residues" evidence="1">
    <location>
        <begin position="36"/>
        <end position="51"/>
    </location>
</feature>
<protein>
    <submittedName>
        <fullName evidence="2">Uncharacterized protein</fullName>
    </submittedName>
</protein>
<dbReference type="HOGENOM" id="CLU_2185014_0_0_1"/>
<keyword evidence="3" id="KW-1185">Reference proteome</keyword>
<feature type="region of interest" description="Disordered" evidence="1">
    <location>
        <begin position="18"/>
        <end position="57"/>
    </location>
</feature>
<feature type="compositionally biased region" description="Basic and acidic residues" evidence="1">
    <location>
        <begin position="94"/>
        <end position="109"/>
    </location>
</feature>
<evidence type="ECO:0000256" key="1">
    <source>
        <dbReference type="SAM" id="MobiDB-lite"/>
    </source>
</evidence>
<evidence type="ECO:0000313" key="2">
    <source>
        <dbReference type="EMBL" id="KIK11282.1"/>
    </source>
</evidence>
<name>A0A0C9YLV1_9AGAM</name>
<proteinExistence type="predicted"/>
<dbReference type="OrthoDB" id="444809at2759"/>
<feature type="region of interest" description="Disordered" evidence="1">
    <location>
        <begin position="75"/>
        <end position="109"/>
    </location>
</feature>
<dbReference type="Proteomes" id="UP000054018">
    <property type="component" value="Unassembled WGS sequence"/>
</dbReference>
<dbReference type="AlphaFoldDB" id="A0A0C9YLV1"/>
<reference evidence="2 3" key="1">
    <citation type="submission" date="2014-04" db="EMBL/GenBank/DDBJ databases">
        <authorList>
            <consortium name="DOE Joint Genome Institute"/>
            <person name="Kuo A."/>
            <person name="Kohler A."/>
            <person name="Costa M.D."/>
            <person name="Nagy L.G."/>
            <person name="Floudas D."/>
            <person name="Copeland A."/>
            <person name="Barry K.W."/>
            <person name="Cichocki N."/>
            <person name="Veneault-Fourrey C."/>
            <person name="LaButti K."/>
            <person name="Lindquist E.A."/>
            <person name="Lipzen A."/>
            <person name="Lundell T."/>
            <person name="Morin E."/>
            <person name="Murat C."/>
            <person name="Sun H."/>
            <person name="Tunlid A."/>
            <person name="Henrissat B."/>
            <person name="Grigoriev I.V."/>
            <person name="Hibbett D.S."/>
            <person name="Martin F."/>
            <person name="Nordberg H.P."/>
            <person name="Cantor M.N."/>
            <person name="Hua S.X."/>
        </authorList>
    </citation>
    <scope>NUCLEOTIDE SEQUENCE [LARGE SCALE GENOMIC DNA]</scope>
    <source>
        <strain evidence="2 3">441</strain>
    </source>
</reference>
<feature type="compositionally biased region" description="Polar residues" evidence="1">
    <location>
        <begin position="75"/>
        <end position="93"/>
    </location>
</feature>
<gene>
    <name evidence="2" type="ORF">PISMIDRAFT_19664</name>
</gene>
<sequence length="109" mass="12148">MNCWNYEENDVRYFERSAGRRRRKGKKKDECLMGREQNQLLVQDSGTSAEVSNRRDAPPTNIAFAAVAGSTSKKAAQLKSSNNPTQAVSQLSARQEKPASLSEEKRKSA</sequence>
<accession>A0A0C9YLV1</accession>
<reference evidence="3" key="2">
    <citation type="submission" date="2015-01" db="EMBL/GenBank/DDBJ databases">
        <title>Evolutionary Origins and Diversification of the Mycorrhizal Mutualists.</title>
        <authorList>
            <consortium name="DOE Joint Genome Institute"/>
            <consortium name="Mycorrhizal Genomics Consortium"/>
            <person name="Kohler A."/>
            <person name="Kuo A."/>
            <person name="Nagy L.G."/>
            <person name="Floudas D."/>
            <person name="Copeland A."/>
            <person name="Barry K.W."/>
            <person name="Cichocki N."/>
            <person name="Veneault-Fourrey C."/>
            <person name="LaButti K."/>
            <person name="Lindquist E.A."/>
            <person name="Lipzen A."/>
            <person name="Lundell T."/>
            <person name="Morin E."/>
            <person name="Murat C."/>
            <person name="Riley R."/>
            <person name="Ohm R."/>
            <person name="Sun H."/>
            <person name="Tunlid A."/>
            <person name="Henrissat B."/>
            <person name="Grigoriev I.V."/>
            <person name="Hibbett D.S."/>
            <person name="Martin F."/>
        </authorList>
    </citation>
    <scope>NUCLEOTIDE SEQUENCE [LARGE SCALE GENOMIC DNA]</scope>
    <source>
        <strain evidence="3">441</strain>
    </source>
</reference>
<dbReference type="EMBL" id="KN834257">
    <property type="protein sequence ID" value="KIK11282.1"/>
    <property type="molecule type" value="Genomic_DNA"/>
</dbReference>
<dbReference type="STRING" id="765257.A0A0C9YLV1"/>
<organism evidence="2 3">
    <name type="scientific">Pisolithus microcarpus 441</name>
    <dbReference type="NCBI Taxonomy" id="765257"/>
    <lineage>
        <taxon>Eukaryota</taxon>
        <taxon>Fungi</taxon>
        <taxon>Dikarya</taxon>
        <taxon>Basidiomycota</taxon>
        <taxon>Agaricomycotina</taxon>
        <taxon>Agaricomycetes</taxon>
        <taxon>Agaricomycetidae</taxon>
        <taxon>Boletales</taxon>
        <taxon>Sclerodermatineae</taxon>
        <taxon>Pisolithaceae</taxon>
        <taxon>Pisolithus</taxon>
    </lineage>
</organism>